<keyword evidence="2" id="KW-1185">Reference proteome</keyword>
<gene>
    <name evidence="1" type="ORF">FHR72_003857</name>
</gene>
<name>A0A839Q820_MYCIR</name>
<comment type="caution">
    <text evidence="1">The sequence shown here is derived from an EMBL/GenBank/DDBJ whole genome shotgun (WGS) entry which is preliminary data.</text>
</comment>
<dbReference type="EMBL" id="JACHVU010000009">
    <property type="protein sequence ID" value="MBB2992358.1"/>
    <property type="molecule type" value="Genomic_DNA"/>
</dbReference>
<dbReference type="RefSeq" id="WP_183470994.1">
    <property type="nucleotide sequence ID" value="NZ_JACHVU010000009.1"/>
</dbReference>
<accession>A0A839Q820</accession>
<protein>
    <submittedName>
        <fullName evidence="1">Uncharacterized protein</fullName>
    </submittedName>
</protein>
<dbReference type="AlphaFoldDB" id="A0A839Q820"/>
<organism evidence="1 2">
    <name type="scientific">Mycolicibacterium iranicum</name>
    <name type="common">Mycobacterium iranicum</name>
    <dbReference type="NCBI Taxonomy" id="912594"/>
    <lineage>
        <taxon>Bacteria</taxon>
        <taxon>Bacillati</taxon>
        <taxon>Actinomycetota</taxon>
        <taxon>Actinomycetes</taxon>
        <taxon>Mycobacteriales</taxon>
        <taxon>Mycobacteriaceae</taxon>
        <taxon>Mycolicibacterium</taxon>
    </lineage>
</organism>
<proteinExistence type="predicted"/>
<evidence type="ECO:0000313" key="1">
    <source>
        <dbReference type="EMBL" id="MBB2992358.1"/>
    </source>
</evidence>
<reference evidence="1 2" key="1">
    <citation type="submission" date="2020-08" db="EMBL/GenBank/DDBJ databases">
        <title>The Agave Microbiome: Exploring the role of microbial communities in plant adaptations to desert environments.</title>
        <authorList>
            <person name="Partida-Martinez L.P."/>
        </authorList>
    </citation>
    <scope>NUCLEOTIDE SEQUENCE [LARGE SCALE GENOMIC DNA]</scope>
    <source>
        <strain evidence="1 2">AT2.18</strain>
    </source>
</reference>
<dbReference type="Proteomes" id="UP000550501">
    <property type="component" value="Unassembled WGS sequence"/>
</dbReference>
<evidence type="ECO:0000313" key="2">
    <source>
        <dbReference type="Proteomes" id="UP000550501"/>
    </source>
</evidence>
<sequence length="126" mass="13929">MIVNAYRNMESDFYGRKRDSRTLLGQLEGCVLGGESASPMGRNFPGVISTEGQIGIRRQQASGVIVRQGDYLEIVAGSIMPGLLPITLQLDGSWWKVQSMRQWDFPNTLTGTLPDYYWVDVVAASA</sequence>